<dbReference type="SUPFAM" id="SSF55874">
    <property type="entry name" value="ATPase domain of HSP90 chaperone/DNA topoisomerase II/histidine kinase"/>
    <property type="match status" value="1"/>
</dbReference>
<dbReference type="InterPro" id="IPR036890">
    <property type="entry name" value="HATPase_C_sf"/>
</dbReference>
<keyword evidence="2" id="KW-1185">Reference proteome</keyword>
<reference evidence="1 2" key="1">
    <citation type="submission" date="2013-03" db="EMBL/GenBank/DDBJ databases">
        <authorList>
            <person name="Le V."/>
        </authorList>
    </citation>
    <scope>NUCLEOTIDE SEQUENCE [LARGE SCALE GENOMIC DNA]</scope>
    <source>
        <strain evidence="1 2">BiD32</strain>
    </source>
</reference>
<accession>N1MHB5</accession>
<protein>
    <recommendedName>
        <fullName evidence="3">ATP-binding protein</fullName>
    </recommendedName>
</protein>
<dbReference type="OrthoDB" id="7395097at2"/>
<comment type="caution">
    <text evidence="1">The sequence shown here is derived from an EMBL/GenBank/DDBJ whole genome shotgun (WGS) entry which is preliminary data.</text>
</comment>
<name>N1MHB5_9SPHN</name>
<evidence type="ECO:0008006" key="3">
    <source>
        <dbReference type="Google" id="ProtNLM"/>
    </source>
</evidence>
<dbReference type="Proteomes" id="UP000013201">
    <property type="component" value="Unassembled WGS sequence"/>
</dbReference>
<evidence type="ECO:0000313" key="1">
    <source>
        <dbReference type="EMBL" id="CCW16361.1"/>
    </source>
</evidence>
<dbReference type="AlphaFoldDB" id="N1MHB5"/>
<evidence type="ECO:0000313" key="2">
    <source>
        <dbReference type="Proteomes" id="UP000013201"/>
    </source>
</evidence>
<dbReference type="EMBL" id="CAVK010000037">
    <property type="protein sequence ID" value="CCW16361.1"/>
    <property type="molecule type" value="Genomic_DNA"/>
</dbReference>
<dbReference type="RefSeq" id="WP_006950782.1">
    <property type="nucleotide sequence ID" value="NZ_CAVK010000037.1"/>
</dbReference>
<organism evidence="1 2">
    <name type="scientific">Sphingobium indicum BiD32</name>
    <dbReference type="NCBI Taxonomy" id="1301087"/>
    <lineage>
        <taxon>Bacteria</taxon>
        <taxon>Pseudomonadati</taxon>
        <taxon>Pseudomonadota</taxon>
        <taxon>Alphaproteobacteria</taxon>
        <taxon>Sphingomonadales</taxon>
        <taxon>Sphingomonadaceae</taxon>
        <taxon>Sphingobium</taxon>
    </lineage>
</organism>
<gene>
    <name evidence="1" type="ORF">EBBID32_6970</name>
</gene>
<proteinExistence type="predicted"/>
<sequence>MSLPATIHTSVGQSMISRVTRFYNNSASDARIELLQNCRRAGATRVDIDSFELSDRPVLVIRDNGSGIDDPAKLVTLGDSGWNDEIANREDPAGMGVFSLAGHRVEVRSFSPVANQGWSVVIAADAWESSAPLLIEPYAINCGTEILIDMPSGWGDTLAAAAKKAATCYPLQVFFQSEHCARTDFLAEASRVETWNGCRIGVLRGRNYRSSAEETVNFHGLTVACPMPSVSEIGGDQCWHVRVDIVDAPALQLVLPARKEMVQNAALANLREAAEAVIYRTIATTGSHRLARELWQRAQALGVILPEAAPWLSGWLPRTADGDGIVLGERVAGIPMVLVPNEEPYIEQCAGRVLCEAMPLGGVLVREIAGFEGYDWYDALARVSELSFRVESDAGVHSYSSDTVLPEGIETGRVARILLDVAVKSSRGATGEDDRHSLPTDVLIAPDEGWYADLDQTTILLTSDSTIKPHELASLIEDACFCPSEDSGDDSWDTQHSYFEKRARHVANDLLLGEDAAILERIRDVLRDEVNWLIPEGRRVAIVAGRGEVTLSYAADEMTSEPA</sequence>
<dbReference type="Gene3D" id="3.30.565.10">
    <property type="entry name" value="Histidine kinase-like ATPase, C-terminal domain"/>
    <property type="match status" value="1"/>
</dbReference>
<reference evidence="2" key="2">
    <citation type="submission" date="2013-04" db="EMBL/GenBank/DDBJ databases">
        <title>Bisphenol A degrading Sphingobium sp. strain BiD32.</title>
        <authorList>
            <person name="Nielsen J.L."/>
            <person name="Zhou N.A."/>
            <person name="Kjeldal H."/>
        </authorList>
    </citation>
    <scope>NUCLEOTIDE SEQUENCE [LARGE SCALE GENOMIC DNA]</scope>
    <source>
        <strain evidence="2">BiD32</strain>
    </source>
</reference>